<accession>A0ABR8Q9H3</accession>
<organism evidence="6 7">
    <name type="scientific">Cellulomonas avistercoris</name>
    <dbReference type="NCBI Taxonomy" id="2762242"/>
    <lineage>
        <taxon>Bacteria</taxon>
        <taxon>Bacillati</taxon>
        <taxon>Actinomycetota</taxon>
        <taxon>Actinomycetes</taxon>
        <taxon>Micrococcales</taxon>
        <taxon>Cellulomonadaceae</taxon>
        <taxon>Cellulomonas</taxon>
    </lineage>
</organism>
<reference evidence="6 7" key="1">
    <citation type="submission" date="2020-08" db="EMBL/GenBank/DDBJ databases">
        <title>A Genomic Blueprint of the Chicken Gut Microbiome.</title>
        <authorList>
            <person name="Gilroy R."/>
            <person name="Ravi A."/>
            <person name="Getino M."/>
            <person name="Pursley I."/>
            <person name="Horton D.L."/>
            <person name="Alikhan N.-F."/>
            <person name="Baker D."/>
            <person name="Gharbi K."/>
            <person name="Hall N."/>
            <person name="Watson M."/>
            <person name="Adriaenssens E.M."/>
            <person name="Foster-Nyarko E."/>
            <person name="Jarju S."/>
            <person name="Secka A."/>
            <person name="Antonio M."/>
            <person name="Oren A."/>
            <person name="Chaudhuri R."/>
            <person name="La Ragione R.M."/>
            <person name="Hildebrand F."/>
            <person name="Pallen M.J."/>
        </authorList>
    </citation>
    <scope>NUCLEOTIDE SEQUENCE [LARGE SCALE GENOMIC DNA]</scope>
    <source>
        <strain evidence="6 7">Sa3CUA2</strain>
    </source>
</reference>
<dbReference type="Proteomes" id="UP000604241">
    <property type="component" value="Unassembled WGS sequence"/>
</dbReference>
<evidence type="ECO:0000256" key="4">
    <source>
        <dbReference type="SAM" id="Coils"/>
    </source>
</evidence>
<evidence type="ECO:0000256" key="5">
    <source>
        <dbReference type="SAM" id="MobiDB-lite"/>
    </source>
</evidence>
<dbReference type="Gene3D" id="3.40.1140.10">
    <property type="match status" value="1"/>
</dbReference>
<keyword evidence="2" id="KW-0234">DNA repair</keyword>
<dbReference type="PANTHER" id="PTHR32182:SF0">
    <property type="entry name" value="DNA REPLICATION AND REPAIR PROTEIN RECF"/>
    <property type="match status" value="1"/>
</dbReference>
<evidence type="ECO:0008006" key="8">
    <source>
        <dbReference type="Google" id="ProtNLM"/>
    </source>
</evidence>
<feature type="region of interest" description="Disordered" evidence="5">
    <location>
        <begin position="607"/>
        <end position="630"/>
    </location>
</feature>
<proteinExistence type="predicted"/>
<evidence type="ECO:0000313" key="6">
    <source>
        <dbReference type="EMBL" id="MBD7917074.1"/>
    </source>
</evidence>
<keyword evidence="4" id="KW-0175">Coiled coil</keyword>
<evidence type="ECO:0000256" key="2">
    <source>
        <dbReference type="ARBA" id="ARBA00023204"/>
    </source>
</evidence>
<dbReference type="SUPFAM" id="SSF52540">
    <property type="entry name" value="P-loop containing nucleoside triphosphate hydrolases"/>
    <property type="match status" value="2"/>
</dbReference>
<name>A0ABR8Q9H3_9CELL</name>
<dbReference type="Pfam" id="PF13555">
    <property type="entry name" value="AAA_29"/>
    <property type="match status" value="1"/>
</dbReference>
<dbReference type="RefSeq" id="WP_191779808.1">
    <property type="nucleotide sequence ID" value="NZ_JACSQV010000001.1"/>
</dbReference>
<dbReference type="EMBL" id="JACSQV010000001">
    <property type="protein sequence ID" value="MBD7917074.1"/>
    <property type="molecule type" value="Genomic_DNA"/>
</dbReference>
<keyword evidence="7" id="KW-1185">Reference proteome</keyword>
<feature type="coiled-coil region" evidence="4">
    <location>
        <begin position="637"/>
        <end position="664"/>
    </location>
</feature>
<feature type="coiled-coil region" evidence="4">
    <location>
        <begin position="712"/>
        <end position="739"/>
    </location>
</feature>
<evidence type="ECO:0000256" key="1">
    <source>
        <dbReference type="ARBA" id="ARBA00022763"/>
    </source>
</evidence>
<evidence type="ECO:0000313" key="7">
    <source>
        <dbReference type="Proteomes" id="UP000604241"/>
    </source>
</evidence>
<evidence type="ECO:0000256" key="3">
    <source>
        <dbReference type="ARBA" id="ARBA00023236"/>
    </source>
</evidence>
<dbReference type="InterPro" id="IPR027417">
    <property type="entry name" value="P-loop_NTPase"/>
</dbReference>
<dbReference type="PANTHER" id="PTHR32182">
    <property type="entry name" value="DNA REPLICATION AND REPAIR PROTEIN RECF"/>
    <property type="match status" value="1"/>
</dbReference>
<dbReference type="Gene3D" id="1.10.287.1490">
    <property type="match status" value="1"/>
</dbReference>
<keyword evidence="1" id="KW-0227">DNA damage</keyword>
<keyword evidence="3" id="KW-0742">SOS response</keyword>
<dbReference type="Pfam" id="PF13558">
    <property type="entry name" value="SbcC_Walker_B"/>
    <property type="match status" value="1"/>
</dbReference>
<sequence>MTMVDSLFGLIPAASTGQQWVALDLQLVNWGGYDGHHRVRLASTATLLSGGSGSGKSTLMDAYIALLMPHTTPFNGASNGGVVGRPRGKDQRNILSYARGKLDESRTEDGTRQRVLRGDGKDTWSAIAMTWADQSGTRFTAVRGWYVPSVARTLEDVTAVRATCEGPFDLRDLEPAAAQRLARSALTAAGLTCFDTDREFTARLHSTLGIGAAGDGGKAVALLGRIQAGQQITTVDALYKSMVLEEPDTFATADAVVEQFDKLTGTREQMITARQQVKALESIAEHRAAIEGAAARLRVVDAVGGFDDGTSPAALWRHERRLVLLRDVEQDLRQRHGEALRLAAETSARVTAARVELDGVKETLWASGGDRLATAQRELRGVAARLEEVTRARARLDQVLTSTLGETVASSDAFTDLVGRARHALADSDAKASARQALLDAMSERKEASVDLAVLRRDQADAQHRHDNVPADLHATRAALAKVAGLTTEDLPFVAELIEVRTEHEPWRDAFNLALGGFATLMLIDVAHLQAFRRAIDTVRTSRRLRFEGVPTGMRDDVGLDGRTLPGRLDYRQGPFTGWLRSELASRFAYVCVDTTGELAQHEKALTRSGQVSEGRRGAHGGQGKPNVLGFTNTRRLADLDRQVARAEARLADAEARVDAAESAWDRHDATLRAYAAIVDLTWDQVDVAGVEAERDRWERLVGEVTSGSPDVVRLQQRATELEAQIQDLTEQLGRTKGTATELGARWSATTDDVDAAQGALDAAQDAGTRLDAEQRGYLAEVLGTTEVATPHGDGPGVVGDPADALAAFDGVVARAADLLRADRQSAQQTVATARDALRRTFETFAERWPDPNLGTDPDASYADYARILAELEAHGLHELEADWRTSLLRLSGNDLADLHSALTRSLREIKERIRPVNEILADLPFADDGHRLRIDARDTQSTVVARFRKELRDLREELSTEATDAERERRYHRMAKVIDRIRRSSPDFADLVDVRRHVRLSAEKVDLAGDHVALYDHIGEKSGGESQELVAFIVGAALRYQLGDAGAARPRYAPVFLDEALIKADARFTGRAVGAWRGLGFQLVIGAPNDKFSALEPHVDLKYVVLKDTAGRSRTKPVAGVPQETGRS</sequence>
<gene>
    <name evidence="6" type="ORF">H9657_02100</name>
</gene>
<protein>
    <recommendedName>
        <fullName evidence="8">ATP-binding protein</fullName>
    </recommendedName>
</protein>
<comment type="caution">
    <text evidence="6">The sequence shown here is derived from an EMBL/GenBank/DDBJ whole genome shotgun (WGS) entry which is preliminary data.</text>
</comment>